<keyword evidence="1" id="KW-0472">Membrane</keyword>
<reference evidence="3" key="1">
    <citation type="submission" date="2012-03" db="EMBL/GenBank/DDBJ databases">
        <title>Complete genome of Caldisphaera lagunensis DSM 15908.</title>
        <authorList>
            <person name="Lucas S."/>
            <person name="Copeland A."/>
            <person name="Lapidus A."/>
            <person name="Glavina del Rio T."/>
            <person name="Dalin E."/>
            <person name="Tice H."/>
            <person name="Bruce D."/>
            <person name="Goodwin L."/>
            <person name="Pitluck S."/>
            <person name="Peters L."/>
            <person name="Mikhailova N."/>
            <person name="Teshima H."/>
            <person name="Kyrpides N."/>
            <person name="Mavromatis K."/>
            <person name="Ivanova N."/>
            <person name="Brettin T."/>
            <person name="Detter J.C."/>
            <person name="Han C."/>
            <person name="Larimer F."/>
            <person name="Land M."/>
            <person name="Hauser L."/>
            <person name="Markowitz V."/>
            <person name="Cheng J.-F."/>
            <person name="Hugenholtz P."/>
            <person name="Woyke T."/>
            <person name="Wu D."/>
            <person name="Spring S."/>
            <person name="Schroeder M."/>
            <person name="Brambilla E."/>
            <person name="Klenk H.-P."/>
            <person name="Eisen J.A."/>
        </authorList>
    </citation>
    <scope>NUCLEOTIDE SEQUENCE [LARGE SCALE GENOMIC DNA]</scope>
    <source>
        <strain evidence="3">DSM 15908 / JCM 11604 / IC-154</strain>
    </source>
</reference>
<dbReference type="Gene3D" id="1.20.1250.20">
    <property type="entry name" value="MFS general substrate transporter like domains"/>
    <property type="match status" value="2"/>
</dbReference>
<feature type="transmembrane region" description="Helical" evidence="1">
    <location>
        <begin position="325"/>
        <end position="346"/>
    </location>
</feature>
<gene>
    <name evidence="2" type="ordered locus">Calag_0157</name>
</gene>
<dbReference type="GeneID" id="14211417"/>
<organism evidence="2 3">
    <name type="scientific">Caldisphaera lagunensis (strain DSM 15908 / JCM 11604 / ANMR 0165 / IC-154)</name>
    <dbReference type="NCBI Taxonomy" id="1056495"/>
    <lineage>
        <taxon>Archaea</taxon>
        <taxon>Thermoproteota</taxon>
        <taxon>Thermoprotei</taxon>
        <taxon>Acidilobales</taxon>
        <taxon>Caldisphaeraceae</taxon>
        <taxon>Caldisphaera</taxon>
    </lineage>
</organism>
<feature type="transmembrane region" description="Helical" evidence="1">
    <location>
        <begin position="29"/>
        <end position="51"/>
    </location>
</feature>
<dbReference type="SUPFAM" id="SSF103473">
    <property type="entry name" value="MFS general substrate transporter"/>
    <property type="match status" value="1"/>
</dbReference>
<dbReference type="PANTHER" id="PTHR23526">
    <property type="entry name" value="INTEGRAL MEMBRANE TRANSPORT PROTEIN-RELATED"/>
    <property type="match status" value="1"/>
</dbReference>
<feature type="transmembrane region" description="Helical" evidence="1">
    <location>
        <begin position="72"/>
        <end position="90"/>
    </location>
</feature>
<evidence type="ECO:0000313" key="2">
    <source>
        <dbReference type="EMBL" id="AFZ69943.1"/>
    </source>
</evidence>
<dbReference type="InterPro" id="IPR052528">
    <property type="entry name" value="Sugar_transport-like"/>
</dbReference>
<sequence length="380" mass="42303">MEINNKKAISKISIYNLINSMTSNAYSPFLSFIGATLGLPGYLLGLVSTSGTFFTNLSQYFSSLTKKSPKSLIFYGNLIKSLSLFALFFLTSQGPLYTILISIIMIGSGISSFGFSLLTEFYSRASRSVTLSRIYFYSSLGSLPVIALGGLYLEVNTILVKYVFLIASIVTSISTFIVIGLDYKEDYRSKNSAWINNEDFNKLKKFFIFNLIYMITWSFAWPLFPLAQLYVFHMTTFQVGIINIIATSSTILLQRFFGYFIAKHTKLSLFIGRLTNTFFALAYAISPNVNGIYLANILGGVSNSINNVGYFAYLVDNSKDKRAAIGTYSVIMGISALAGGEIGGFTYDYLDQKYGYHILRSLFLYTAISRSVAASLFLFL</sequence>
<accession>L0A7U3</accession>
<protein>
    <recommendedName>
        <fullName evidence="4">Major Facilitator Superfamily transporter</fullName>
    </recommendedName>
</protein>
<dbReference type="eggNOG" id="arCOG00138">
    <property type="taxonomic scope" value="Archaea"/>
</dbReference>
<feature type="transmembrane region" description="Helical" evidence="1">
    <location>
        <begin position="358"/>
        <end position="379"/>
    </location>
</feature>
<evidence type="ECO:0000313" key="3">
    <source>
        <dbReference type="Proteomes" id="UP000010469"/>
    </source>
</evidence>
<dbReference type="Proteomes" id="UP000010469">
    <property type="component" value="Chromosome"/>
</dbReference>
<dbReference type="HOGENOM" id="CLU_062161_0_0_2"/>
<dbReference type="AlphaFoldDB" id="L0A7U3"/>
<keyword evidence="1" id="KW-0812">Transmembrane</keyword>
<feature type="transmembrane region" description="Helical" evidence="1">
    <location>
        <begin position="291"/>
        <end position="313"/>
    </location>
</feature>
<dbReference type="InParanoid" id="L0A7U3"/>
<feature type="transmembrane region" description="Helical" evidence="1">
    <location>
        <begin position="206"/>
        <end position="224"/>
    </location>
</feature>
<feature type="transmembrane region" description="Helical" evidence="1">
    <location>
        <begin position="159"/>
        <end position="181"/>
    </location>
</feature>
<dbReference type="EMBL" id="CP003378">
    <property type="protein sequence ID" value="AFZ69943.1"/>
    <property type="molecule type" value="Genomic_DNA"/>
</dbReference>
<feature type="transmembrane region" description="Helical" evidence="1">
    <location>
        <begin position="134"/>
        <end position="153"/>
    </location>
</feature>
<dbReference type="PANTHER" id="PTHR23526:SF2">
    <property type="entry name" value="MAJOR FACILITATOR SUPERFAMILY (MFS) PROFILE DOMAIN-CONTAINING PROTEIN"/>
    <property type="match status" value="1"/>
</dbReference>
<feature type="transmembrane region" description="Helical" evidence="1">
    <location>
        <begin position="265"/>
        <end position="285"/>
    </location>
</feature>
<evidence type="ECO:0008006" key="4">
    <source>
        <dbReference type="Google" id="ProtNLM"/>
    </source>
</evidence>
<name>L0A7U3_CALLD</name>
<dbReference type="KEGG" id="clg:Calag_0157"/>
<feature type="transmembrane region" description="Helical" evidence="1">
    <location>
        <begin position="230"/>
        <end position="253"/>
    </location>
</feature>
<keyword evidence="3" id="KW-1185">Reference proteome</keyword>
<keyword evidence="1" id="KW-1133">Transmembrane helix</keyword>
<dbReference type="RefSeq" id="WP_015231841.1">
    <property type="nucleotide sequence ID" value="NC_019791.1"/>
</dbReference>
<evidence type="ECO:0000256" key="1">
    <source>
        <dbReference type="SAM" id="Phobius"/>
    </source>
</evidence>
<feature type="transmembrane region" description="Helical" evidence="1">
    <location>
        <begin position="96"/>
        <end position="122"/>
    </location>
</feature>
<dbReference type="InterPro" id="IPR036259">
    <property type="entry name" value="MFS_trans_sf"/>
</dbReference>
<proteinExistence type="predicted"/>